<dbReference type="Gene3D" id="1.20.1280.50">
    <property type="match status" value="1"/>
</dbReference>
<accession>A0A7J7NW27</accession>
<dbReference type="Proteomes" id="UP000541444">
    <property type="component" value="Unassembled WGS sequence"/>
</dbReference>
<proteinExistence type="predicted"/>
<dbReference type="InterPro" id="IPR044207">
    <property type="entry name" value="At5g39250-like"/>
</dbReference>
<dbReference type="EMBL" id="JACGCM010000497">
    <property type="protein sequence ID" value="KAF6171359.1"/>
    <property type="molecule type" value="Genomic_DNA"/>
</dbReference>
<reference evidence="2 4" key="1">
    <citation type="journal article" date="2020" name="IScience">
        <title>Genome Sequencing of the Endangered Kingdonia uniflora (Circaeasteraceae, Ranunculales) Reveals Potential Mechanisms of Evolutionary Specialization.</title>
        <authorList>
            <person name="Sun Y."/>
            <person name="Deng T."/>
            <person name="Zhang A."/>
            <person name="Moore M.J."/>
            <person name="Landis J.B."/>
            <person name="Lin N."/>
            <person name="Zhang H."/>
            <person name="Zhang X."/>
            <person name="Huang J."/>
            <person name="Zhang X."/>
            <person name="Sun H."/>
            <person name="Wang H."/>
        </authorList>
    </citation>
    <scope>NUCLEOTIDE SEQUENCE [LARGE SCALE GENOMIC DNA]</scope>
    <source>
        <strain evidence="2">TB1705</strain>
        <tissue evidence="2">Leaf</tissue>
    </source>
</reference>
<evidence type="ECO:0000313" key="4">
    <source>
        <dbReference type="Proteomes" id="UP000541444"/>
    </source>
</evidence>
<sequence>MTYREALKAVFPLLDGKDLVSCMRVCKQWEEIARDDYFWKCLCAKRWPSICKRAAPPSLTYHKLYLAFCKRQTPRTLLPPKLSFDDLEFYVDLWAEDDLIFSEVIPGPVFQTGIKILPPGICSVLRFYLEGPDYKMMLPVQPRFTVPLNHTVSVSVLVGQKNTGKIACIVNKSMFDYIDRTSYRALAFSYLDFSPAYPFISGIRAWVSLLFMGDENDGVIDVFGIEMDFNDVANSEEEVLWLLDMLDWK</sequence>
<comment type="caution">
    <text evidence="2">The sequence shown here is derived from an EMBL/GenBank/DDBJ whole genome shotgun (WGS) entry which is preliminary data.</text>
</comment>
<dbReference type="PANTHER" id="PTHR47722">
    <property type="entry name" value="EXPRESSED PROTEIN"/>
    <property type="match status" value="1"/>
</dbReference>
<dbReference type="InterPro" id="IPR036047">
    <property type="entry name" value="F-box-like_dom_sf"/>
</dbReference>
<dbReference type="EMBL" id="JACGCM010000497">
    <property type="protein sequence ID" value="KAF6171366.1"/>
    <property type="molecule type" value="Genomic_DNA"/>
</dbReference>
<evidence type="ECO:0000259" key="1">
    <source>
        <dbReference type="PROSITE" id="PS50181"/>
    </source>
</evidence>
<dbReference type="Pfam" id="PF12937">
    <property type="entry name" value="F-box-like"/>
    <property type="match status" value="1"/>
</dbReference>
<gene>
    <name evidence="2" type="ORF">GIB67_009500</name>
    <name evidence="3" type="ORF">GIB67_009507</name>
</gene>
<protein>
    <recommendedName>
        <fullName evidence="1">F-box domain-containing protein</fullName>
    </recommendedName>
</protein>
<dbReference type="PROSITE" id="PS50181">
    <property type="entry name" value="FBOX"/>
    <property type="match status" value="1"/>
</dbReference>
<dbReference type="SUPFAM" id="SSF81383">
    <property type="entry name" value="F-box domain"/>
    <property type="match status" value="1"/>
</dbReference>
<organism evidence="2 4">
    <name type="scientific">Kingdonia uniflora</name>
    <dbReference type="NCBI Taxonomy" id="39325"/>
    <lineage>
        <taxon>Eukaryota</taxon>
        <taxon>Viridiplantae</taxon>
        <taxon>Streptophyta</taxon>
        <taxon>Embryophyta</taxon>
        <taxon>Tracheophyta</taxon>
        <taxon>Spermatophyta</taxon>
        <taxon>Magnoliopsida</taxon>
        <taxon>Ranunculales</taxon>
        <taxon>Circaeasteraceae</taxon>
        <taxon>Kingdonia</taxon>
    </lineage>
</organism>
<evidence type="ECO:0000313" key="2">
    <source>
        <dbReference type="EMBL" id="KAF6171359.1"/>
    </source>
</evidence>
<dbReference type="PANTHER" id="PTHR47722:SF1">
    <property type="entry name" value="F-BOX DOMAIN CONTAINING PROTEIN, EXPRESSED"/>
    <property type="match status" value="1"/>
</dbReference>
<feature type="domain" description="F-box" evidence="1">
    <location>
        <begin position="1"/>
        <end position="42"/>
    </location>
</feature>
<name>A0A7J7NW27_9MAGN</name>
<keyword evidence="4" id="KW-1185">Reference proteome</keyword>
<evidence type="ECO:0000313" key="3">
    <source>
        <dbReference type="EMBL" id="KAF6171366.1"/>
    </source>
</evidence>
<dbReference type="InterPro" id="IPR001810">
    <property type="entry name" value="F-box_dom"/>
</dbReference>
<dbReference type="OrthoDB" id="192402at2759"/>
<dbReference type="AlphaFoldDB" id="A0A7J7NW27"/>